<feature type="transmembrane region" description="Helical" evidence="1">
    <location>
        <begin position="327"/>
        <end position="350"/>
    </location>
</feature>
<dbReference type="HOGENOM" id="CLU_051987_2_0_9"/>
<proteinExistence type="predicted"/>
<dbReference type="InterPro" id="IPR010317">
    <property type="entry name" value="WxLIP_PGBD"/>
</dbReference>
<dbReference type="AlphaFoldDB" id="A0A125W5G7"/>
<dbReference type="Pfam" id="PF06030">
    <property type="entry name" value="WxLIP_PGBD"/>
    <property type="match status" value="1"/>
</dbReference>
<evidence type="ECO:0000256" key="1">
    <source>
        <dbReference type="SAM" id="Phobius"/>
    </source>
</evidence>
<feature type="domain" description="WxL Interacting Protein host binding" evidence="3">
    <location>
        <begin position="178"/>
        <end position="313"/>
    </location>
</feature>
<organism evidence="4 5">
    <name type="scientific">Enterococcus faecalis TX4248</name>
    <dbReference type="NCBI Taxonomy" id="749495"/>
    <lineage>
        <taxon>Bacteria</taxon>
        <taxon>Bacillati</taxon>
        <taxon>Bacillota</taxon>
        <taxon>Bacilli</taxon>
        <taxon>Lactobacillales</taxon>
        <taxon>Enterococcaceae</taxon>
        <taxon>Enterococcus</taxon>
    </lineage>
</organism>
<dbReference type="GeneID" id="60893011"/>
<reference evidence="4 5" key="1">
    <citation type="submission" date="2010-07" db="EMBL/GenBank/DDBJ databases">
        <authorList>
            <person name="Sid Ahmed O."/>
        </authorList>
    </citation>
    <scope>NUCLEOTIDE SEQUENCE [LARGE SCALE GENOMIC DNA]</scope>
    <source>
        <strain evidence="4 5">TX4248</strain>
    </source>
</reference>
<evidence type="ECO:0000313" key="5">
    <source>
        <dbReference type="Proteomes" id="UP000004846"/>
    </source>
</evidence>
<dbReference type="Proteomes" id="UP000004846">
    <property type="component" value="Unassembled WGS sequence"/>
</dbReference>
<keyword evidence="1" id="KW-0472">Membrane</keyword>
<sequence>MQYLLIKNCQKGVHTMNQQLFKWLHAISVIIFLFFIGSYSVEASEMTFSVKAILPDNQRTKETSYFDLRVAPNQTQKLQIELTNQTANDITVLASANAAITNDNGLADYSHAETKKDPSAPFTFNEIAQLPKEIHLPKHSTKTVECQLTLPEKPFNGYVLGGLYFEQKSDEQPAHSENGVAINNRFSYVVGVLLSETDEPVQPELSLNEVKTDQANGRNRVLMNLQNKQAAMIKKLQVDASLYYEKEAKPRYENHQESLTMAPNTNFNYRIDLKEQPFVPGNYTVKIKANDGYQDYSWEKHLVIQEKEAKKYNATAVNLPPEKHTNFPWKLVSSITLVFLFILGSTIYYFKKKIREAQQ</sequence>
<feature type="domain" description="WxL Interacting Protein peptidoglycan binding" evidence="2">
    <location>
        <begin position="48"/>
        <end position="166"/>
    </location>
</feature>
<dbReference type="EMBL" id="AEBR01000063">
    <property type="protein sequence ID" value="EFM82478.1"/>
    <property type="molecule type" value="Genomic_DNA"/>
</dbReference>
<gene>
    <name evidence="4" type="ORF">HMPREF9498_01893</name>
</gene>
<name>A0A125W5G7_ENTFL</name>
<evidence type="ECO:0000259" key="3">
    <source>
        <dbReference type="Pfam" id="PF11797"/>
    </source>
</evidence>
<keyword evidence="1" id="KW-1133">Transmembrane helix</keyword>
<dbReference type="RefSeq" id="WP_002399431.1">
    <property type="nucleotide sequence ID" value="NZ_GL454461.1"/>
</dbReference>
<comment type="caution">
    <text evidence="4">The sequence shown here is derived from an EMBL/GenBank/DDBJ whole genome shotgun (WGS) entry which is preliminary data.</text>
</comment>
<evidence type="ECO:0000313" key="4">
    <source>
        <dbReference type="EMBL" id="EFM82478.1"/>
    </source>
</evidence>
<evidence type="ECO:0000259" key="2">
    <source>
        <dbReference type="Pfam" id="PF06030"/>
    </source>
</evidence>
<protein>
    <submittedName>
        <fullName evidence="4">Uncharacterized protein</fullName>
    </submittedName>
</protein>
<feature type="transmembrane region" description="Helical" evidence="1">
    <location>
        <begin position="20"/>
        <end position="41"/>
    </location>
</feature>
<accession>A0A125W5G7</accession>
<keyword evidence="1" id="KW-0812">Transmembrane</keyword>
<dbReference type="InterPro" id="IPR021759">
    <property type="entry name" value="WxLIP_HBD"/>
</dbReference>
<dbReference type="Pfam" id="PF11797">
    <property type="entry name" value="WxLIP_HBD"/>
    <property type="match status" value="1"/>
</dbReference>